<keyword evidence="1 4" id="KW-0547">Nucleotide-binding</keyword>
<dbReference type="EMBL" id="JNBS01004874">
    <property type="protein sequence ID" value="OQR81886.1"/>
    <property type="molecule type" value="Genomic_DNA"/>
</dbReference>
<dbReference type="PANTHER" id="PTHR45832:SF6">
    <property type="entry name" value="PROTEIN KINASE DOMAIN-CONTAINING PROTEIN"/>
    <property type="match status" value="1"/>
</dbReference>
<dbReference type="Pfam" id="PF07647">
    <property type="entry name" value="SAM_2"/>
    <property type="match status" value="1"/>
</dbReference>
<evidence type="ECO:0000259" key="7">
    <source>
        <dbReference type="PROSITE" id="PS50105"/>
    </source>
</evidence>
<feature type="domain" description="B box-type" evidence="8">
    <location>
        <begin position="94"/>
        <end position="140"/>
    </location>
</feature>
<dbReference type="CDD" id="cd06623">
    <property type="entry name" value="PKc_MAPKK_plant_like"/>
    <property type="match status" value="1"/>
</dbReference>
<evidence type="ECO:0000256" key="4">
    <source>
        <dbReference type="PROSITE-ProRule" id="PRU10141"/>
    </source>
</evidence>
<dbReference type="InterPro" id="IPR051931">
    <property type="entry name" value="PAK3-like"/>
</dbReference>
<dbReference type="PROSITE" id="PS00107">
    <property type="entry name" value="PROTEIN_KINASE_ATP"/>
    <property type="match status" value="1"/>
</dbReference>
<dbReference type="AlphaFoldDB" id="A0A1V9Y843"/>
<feature type="binding site" evidence="4">
    <location>
        <position position="436"/>
    </location>
    <ligand>
        <name>ATP</name>
        <dbReference type="ChEBI" id="CHEBI:30616"/>
    </ligand>
</feature>
<feature type="domain" description="Protein kinase" evidence="6">
    <location>
        <begin position="407"/>
        <end position="673"/>
    </location>
</feature>
<keyword evidence="9" id="KW-0418">Kinase</keyword>
<evidence type="ECO:0000256" key="1">
    <source>
        <dbReference type="ARBA" id="ARBA00022741"/>
    </source>
</evidence>
<gene>
    <name evidence="9" type="ORF">THRCLA_11315</name>
</gene>
<keyword evidence="3" id="KW-0862">Zinc</keyword>
<evidence type="ECO:0000313" key="9">
    <source>
        <dbReference type="EMBL" id="OQR81886.1"/>
    </source>
</evidence>
<dbReference type="PROSITE" id="PS50105">
    <property type="entry name" value="SAM_DOMAIN"/>
    <property type="match status" value="1"/>
</dbReference>
<sequence>MNRGDREDTCLYGSVDKGLVAHLELLDDSEDEEEFVTYPTNLSPVAWTMYSGSPSSTTTSEPTPREKLRERRRCRSESASTTASITPTASGKAIEHAMCDECEGNLGEVYCQDCDLVYCSSCNDARHRKGKLVLHERTALSPKNPEAVSPLKVKTTYSFVSPAKPVFSIENNDKTQSTSVASPAKLLSPKEKKQIPTSEWTSEQVKNWLKKIDLKVYLEAFTSIGMNGPKLLGLTQDDLDRWDQLIFASRAQKKKLWREISKLKPASVVPAPIVIPSQEEFQRRKSDVTSPVAALRARVHQGQSEKGRLARRQTTSNTFVKPTLNLCQDAPSPKPAAAPAYAKRRPTVELGLDLNKHGDRHLDASFDFTAEGRLQTHGFDINTEGITKTPFQPSTKKPTLFGTKDSLVILNELGHGASGKVFKALYLPTFKLVAVKVIRVYDQKKRHQMLRELKSLYANFVSLNETRAAAACDELVMFYDAYTNPEIGCVSIVLEYMDGGSLEDIMKSGCPCSEDQIANIATSVLRGLAFLHEHHQLHRDIKLSNILVSQNGAVKISDFGISTELENTLAKATTFTGTLLYMAPERISGGTYSYPSDVWSFGLALMACAIGRLPVPTEDGYWGVVHAIQEQPSPRLRDFGDFSPELCDFIDLCLKKDPMHRPPAAELLNHPFLKYYESSSPILNTSSPSDVHAELQKIANAVEGWMATHDRSRLASLMDDPTMRKKALHGLARQLQVDYQSVETMFSFF</sequence>
<dbReference type="InterPro" id="IPR017441">
    <property type="entry name" value="Protein_kinase_ATP_BS"/>
</dbReference>
<dbReference type="PROSITE" id="PS50011">
    <property type="entry name" value="PROTEIN_KINASE_DOM"/>
    <property type="match status" value="1"/>
</dbReference>
<keyword evidence="9" id="KW-0808">Transferase</keyword>
<dbReference type="InterPro" id="IPR013761">
    <property type="entry name" value="SAM/pointed_sf"/>
</dbReference>
<reference evidence="9 10" key="1">
    <citation type="journal article" date="2014" name="Genome Biol. Evol.">
        <title>The secreted proteins of Achlya hypogyna and Thraustotheca clavata identify the ancestral oomycete secretome and reveal gene acquisitions by horizontal gene transfer.</title>
        <authorList>
            <person name="Misner I."/>
            <person name="Blouin N."/>
            <person name="Leonard G."/>
            <person name="Richards T.A."/>
            <person name="Lane C.E."/>
        </authorList>
    </citation>
    <scope>NUCLEOTIDE SEQUENCE [LARGE SCALE GENOMIC DNA]</scope>
    <source>
        <strain evidence="9 10">ATCC 34112</strain>
    </source>
</reference>
<dbReference type="Gene3D" id="4.10.640.40">
    <property type="entry name" value="Cytoplasmic polyadenylation element-binding protein, ZZ domain"/>
    <property type="match status" value="1"/>
</dbReference>
<dbReference type="Proteomes" id="UP000243217">
    <property type="component" value="Unassembled WGS sequence"/>
</dbReference>
<proteinExistence type="predicted"/>
<dbReference type="InterPro" id="IPR001660">
    <property type="entry name" value="SAM"/>
</dbReference>
<dbReference type="InterPro" id="IPR000315">
    <property type="entry name" value="Znf_B-box"/>
</dbReference>
<evidence type="ECO:0000259" key="6">
    <source>
        <dbReference type="PROSITE" id="PS50011"/>
    </source>
</evidence>
<name>A0A1V9Y843_9STRA</name>
<protein>
    <submittedName>
        <fullName evidence="9">Mitogen-activated protein kinase kinase</fullName>
    </submittedName>
</protein>
<dbReference type="GO" id="GO:0008270">
    <property type="term" value="F:zinc ion binding"/>
    <property type="evidence" value="ECO:0007669"/>
    <property type="project" value="UniProtKB-KW"/>
</dbReference>
<dbReference type="GO" id="GO:0005524">
    <property type="term" value="F:ATP binding"/>
    <property type="evidence" value="ECO:0007669"/>
    <property type="project" value="UniProtKB-UniRule"/>
</dbReference>
<organism evidence="9 10">
    <name type="scientific">Thraustotheca clavata</name>
    <dbReference type="NCBI Taxonomy" id="74557"/>
    <lineage>
        <taxon>Eukaryota</taxon>
        <taxon>Sar</taxon>
        <taxon>Stramenopiles</taxon>
        <taxon>Oomycota</taxon>
        <taxon>Saprolegniomycetes</taxon>
        <taxon>Saprolegniales</taxon>
        <taxon>Achlyaceae</taxon>
        <taxon>Thraustotheca</taxon>
    </lineage>
</organism>
<dbReference type="Pfam" id="PF22586">
    <property type="entry name" value="ANCHR-like_BBOX"/>
    <property type="match status" value="1"/>
</dbReference>
<keyword evidence="3" id="KW-0479">Metal-binding</keyword>
<dbReference type="Gene3D" id="1.10.510.10">
    <property type="entry name" value="Transferase(Phosphotransferase) domain 1"/>
    <property type="match status" value="1"/>
</dbReference>
<comment type="caution">
    <text evidence="9">The sequence shown here is derived from an EMBL/GenBank/DDBJ whole genome shotgun (WGS) entry which is preliminary data.</text>
</comment>
<dbReference type="SMART" id="SM00454">
    <property type="entry name" value="SAM"/>
    <property type="match status" value="1"/>
</dbReference>
<evidence type="ECO:0000256" key="2">
    <source>
        <dbReference type="ARBA" id="ARBA00022840"/>
    </source>
</evidence>
<dbReference type="STRING" id="74557.A0A1V9Y843"/>
<dbReference type="SMART" id="SM00220">
    <property type="entry name" value="S_TKc"/>
    <property type="match status" value="1"/>
</dbReference>
<dbReference type="InterPro" id="IPR000719">
    <property type="entry name" value="Prot_kinase_dom"/>
</dbReference>
<accession>A0A1V9Y843</accession>
<dbReference type="SUPFAM" id="SSF56112">
    <property type="entry name" value="Protein kinase-like (PK-like)"/>
    <property type="match status" value="1"/>
</dbReference>
<dbReference type="Gene3D" id="1.10.150.50">
    <property type="entry name" value="Transcription Factor, Ets-1"/>
    <property type="match status" value="1"/>
</dbReference>
<evidence type="ECO:0000256" key="3">
    <source>
        <dbReference type="PROSITE-ProRule" id="PRU00024"/>
    </source>
</evidence>
<dbReference type="InterPro" id="IPR011009">
    <property type="entry name" value="Kinase-like_dom_sf"/>
</dbReference>
<keyword evidence="3" id="KW-0863">Zinc-finger</keyword>
<dbReference type="CDD" id="cd19757">
    <property type="entry name" value="Bbox1"/>
    <property type="match status" value="1"/>
</dbReference>
<feature type="region of interest" description="Disordered" evidence="5">
    <location>
        <begin position="49"/>
        <end position="87"/>
    </location>
</feature>
<dbReference type="PROSITE" id="PS50119">
    <property type="entry name" value="ZF_BBOX"/>
    <property type="match status" value="1"/>
</dbReference>
<dbReference type="Pfam" id="PF00069">
    <property type="entry name" value="Pkinase"/>
    <property type="match status" value="1"/>
</dbReference>
<dbReference type="GO" id="GO:0004672">
    <property type="term" value="F:protein kinase activity"/>
    <property type="evidence" value="ECO:0007669"/>
    <property type="project" value="InterPro"/>
</dbReference>
<dbReference type="InterPro" id="IPR038446">
    <property type="entry name" value="CEBP_ZZ_sf"/>
</dbReference>
<feature type="compositionally biased region" description="Low complexity" evidence="5">
    <location>
        <begin position="53"/>
        <end position="62"/>
    </location>
</feature>
<dbReference type="OrthoDB" id="10252354at2759"/>
<evidence type="ECO:0000256" key="5">
    <source>
        <dbReference type="SAM" id="MobiDB-lite"/>
    </source>
</evidence>
<dbReference type="Gene3D" id="3.30.200.20">
    <property type="entry name" value="Phosphorylase Kinase, domain 1"/>
    <property type="match status" value="1"/>
</dbReference>
<dbReference type="SUPFAM" id="SSF57845">
    <property type="entry name" value="B-box zinc-binding domain"/>
    <property type="match status" value="1"/>
</dbReference>
<keyword evidence="10" id="KW-1185">Reference proteome</keyword>
<keyword evidence="2 4" id="KW-0067">ATP-binding</keyword>
<evidence type="ECO:0000313" key="10">
    <source>
        <dbReference type="Proteomes" id="UP000243217"/>
    </source>
</evidence>
<dbReference type="SUPFAM" id="SSF47769">
    <property type="entry name" value="SAM/Pointed domain"/>
    <property type="match status" value="1"/>
</dbReference>
<feature type="compositionally biased region" description="Low complexity" evidence="5">
    <location>
        <begin position="77"/>
        <end position="87"/>
    </location>
</feature>
<dbReference type="PANTHER" id="PTHR45832">
    <property type="entry name" value="SERINE/THREONINE-PROTEIN KINASE SAMKA-RELATED-RELATED"/>
    <property type="match status" value="1"/>
</dbReference>
<evidence type="ECO:0000259" key="8">
    <source>
        <dbReference type="PROSITE" id="PS50119"/>
    </source>
</evidence>
<feature type="domain" description="SAM" evidence="7">
    <location>
        <begin position="200"/>
        <end position="266"/>
    </location>
</feature>